<dbReference type="Proteomes" id="UP000292082">
    <property type="component" value="Unassembled WGS sequence"/>
</dbReference>
<proteinExistence type="predicted"/>
<gene>
    <name evidence="1" type="ORF">BD310DRAFT_365041</name>
</gene>
<reference evidence="1 2" key="1">
    <citation type="submission" date="2019-01" db="EMBL/GenBank/DDBJ databases">
        <title>Draft genome sequences of three monokaryotic isolates of the white-rot basidiomycete fungus Dichomitus squalens.</title>
        <authorList>
            <consortium name="DOE Joint Genome Institute"/>
            <person name="Lopez S.C."/>
            <person name="Andreopoulos B."/>
            <person name="Pangilinan J."/>
            <person name="Lipzen A."/>
            <person name="Riley R."/>
            <person name="Ahrendt S."/>
            <person name="Ng V."/>
            <person name="Barry K."/>
            <person name="Daum C."/>
            <person name="Grigoriev I.V."/>
            <person name="Hilden K.S."/>
            <person name="Makela M.R."/>
            <person name="de Vries R.P."/>
        </authorList>
    </citation>
    <scope>NUCLEOTIDE SEQUENCE [LARGE SCALE GENOMIC DNA]</scope>
    <source>
        <strain evidence="1 2">CBS 464.89</strain>
    </source>
</reference>
<dbReference type="EMBL" id="ML145109">
    <property type="protein sequence ID" value="TBU59935.1"/>
    <property type="molecule type" value="Genomic_DNA"/>
</dbReference>
<keyword evidence="2" id="KW-1185">Reference proteome</keyword>
<name>A0A4Q9PZ37_9APHY</name>
<accession>A0A4Q9PZ37</accession>
<protein>
    <submittedName>
        <fullName evidence="1">Uncharacterized protein</fullName>
    </submittedName>
</protein>
<organism evidence="1 2">
    <name type="scientific">Dichomitus squalens</name>
    <dbReference type="NCBI Taxonomy" id="114155"/>
    <lineage>
        <taxon>Eukaryota</taxon>
        <taxon>Fungi</taxon>
        <taxon>Dikarya</taxon>
        <taxon>Basidiomycota</taxon>
        <taxon>Agaricomycotina</taxon>
        <taxon>Agaricomycetes</taxon>
        <taxon>Polyporales</taxon>
        <taxon>Polyporaceae</taxon>
        <taxon>Dichomitus</taxon>
    </lineage>
</organism>
<evidence type="ECO:0000313" key="2">
    <source>
        <dbReference type="Proteomes" id="UP000292082"/>
    </source>
</evidence>
<evidence type="ECO:0000313" key="1">
    <source>
        <dbReference type="EMBL" id="TBU59935.1"/>
    </source>
</evidence>
<dbReference type="AlphaFoldDB" id="A0A4Q9PZ37"/>
<sequence length="193" mass="21967">MSRTHLRAERAGTRGLTTVTLLLDITNSHRCPDGNAFLRLLSHFLTLYKHTQRYDYLSHSKPWLSDDLGSTGWHTNGVESISPIRQGCGQRRAFSSVCAYWRLHLWNTTVLPFRRDILSVRSQDSGGMVLPFMSVFDIPSVSSISCSARVHTTRTMPTQQNFRGSLSSRWPALIAIWPTISSMFVHMHVYVDE</sequence>